<dbReference type="Pfam" id="PF01554">
    <property type="entry name" value="MatE"/>
    <property type="match status" value="1"/>
</dbReference>
<evidence type="ECO:0000256" key="1">
    <source>
        <dbReference type="ARBA" id="ARBA00010199"/>
    </source>
</evidence>
<evidence type="ECO:0000313" key="5">
    <source>
        <dbReference type="Proteomes" id="UP001174909"/>
    </source>
</evidence>
<feature type="transmembrane region" description="Helical" evidence="3">
    <location>
        <begin position="86"/>
        <end position="106"/>
    </location>
</feature>
<feature type="compositionally biased region" description="Acidic residues" evidence="2">
    <location>
        <begin position="8"/>
        <end position="17"/>
    </location>
</feature>
<dbReference type="GO" id="GO:0015297">
    <property type="term" value="F:antiporter activity"/>
    <property type="evidence" value="ECO:0007669"/>
    <property type="project" value="InterPro"/>
</dbReference>
<dbReference type="PANTHER" id="PTHR11206">
    <property type="entry name" value="MULTIDRUG RESISTANCE PROTEIN"/>
    <property type="match status" value="1"/>
</dbReference>
<proteinExistence type="inferred from homology"/>
<dbReference type="AlphaFoldDB" id="A0AA35R8U4"/>
<dbReference type="GO" id="GO:0042910">
    <property type="term" value="F:xenobiotic transmembrane transporter activity"/>
    <property type="evidence" value="ECO:0007669"/>
    <property type="project" value="InterPro"/>
</dbReference>
<evidence type="ECO:0000256" key="2">
    <source>
        <dbReference type="SAM" id="MobiDB-lite"/>
    </source>
</evidence>
<keyword evidence="3" id="KW-1133">Transmembrane helix</keyword>
<dbReference type="InterPro" id="IPR002528">
    <property type="entry name" value="MATE_fam"/>
</dbReference>
<evidence type="ECO:0000313" key="4">
    <source>
        <dbReference type="EMBL" id="CAI8006959.1"/>
    </source>
</evidence>
<organism evidence="4 5">
    <name type="scientific">Geodia barretti</name>
    <name type="common">Barrett's horny sponge</name>
    <dbReference type="NCBI Taxonomy" id="519541"/>
    <lineage>
        <taxon>Eukaryota</taxon>
        <taxon>Metazoa</taxon>
        <taxon>Porifera</taxon>
        <taxon>Demospongiae</taxon>
        <taxon>Heteroscleromorpha</taxon>
        <taxon>Tetractinellida</taxon>
        <taxon>Astrophorina</taxon>
        <taxon>Geodiidae</taxon>
        <taxon>Geodia</taxon>
    </lineage>
</organism>
<comment type="similarity">
    <text evidence="1">Belongs to the multi antimicrobial extrusion (MATE) (TC 2.A.66.1) family.</text>
</comment>
<accession>A0AA35R8U4</accession>
<dbReference type="GO" id="GO:0016020">
    <property type="term" value="C:membrane"/>
    <property type="evidence" value="ECO:0007669"/>
    <property type="project" value="InterPro"/>
</dbReference>
<gene>
    <name evidence="4" type="ORF">GBAR_LOCUS4990</name>
</gene>
<dbReference type="Proteomes" id="UP001174909">
    <property type="component" value="Unassembled WGS sequence"/>
</dbReference>
<name>A0AA35R8U4_GEOBA</name>
<feature type="transmembrane region" description="Helical" evidence="3">
    <location>
        <begin position="52"/>
        <end position="74"/>
    </location>
</feature>
<keyword evidence="3" id="KW-0812">Transmembrane</keyword>
<dbReference type="EMBL" id="CASHTH010000737">
    <property type="protein sequence ID" value="CAI8006959.1"/>
    <property type="molecule type" value="Genomic_DNA"/>
</dbReference>
<sequence>MDTREDTDGLVEVEDGPGECPREQSALAKTREWRVWLRNGWVLRETLAIFKIAAPMVANNFFYQVMFTVALVFVGNSSGRSLELDAAALALSFMNVTGVSVGIGLATAAETLCAQMFGFKNYKGLGLVTQRGTYAYY</sequence>
<feature type="non-terminal residue" evidence="4">
    <location>
        <position position="137"/>
    </location>
</feature>
<protein>
    <submittedName>
        <fullName evidence="4">Multidrug and toxin extrusion protein 1</fullName>
    </submittedName>
</protein>
<keyword evidence="3" id="KW-0472">Membrane</keyword>
<evidence type="ECO:0000256" key="3">
    <source>
        <dbReference type="SAM" id="Phobius"/>
    </source>
</evidence>
<comment type="caution">
    <text evidence="4">The sequence shown here is derived from an EMBL/GenBank/DDBJ whole genome shotgun (WGS) entry which is preliminary data.</text>
</comment>
<feature type="region of interest" description="Disordered" evidence="2">
    <location>
        <begin position="1"/>
        <end position="24"/>
    </location>
</feature>
<keyword evidence="5" id="KW-1185">Reference proteome</keyword>
<reference evidence="4" key="1">
    <citation type="submission" date="2023-03" db="EMBL/GenBank/DDBJ databases">
        <authorList>
            <person name="Steffen K."/>
            <person name="Cardenas P."/>
        </authorList>
    </citation>
    <scope>NUCLEOTIDE SEQUENCE</scope>
</reference>